<keyword evidence="2" id="KW-0808">Transferase</keyword>
<organism evidence="6">
    <name type="scientific">freshwater metagenome</name>
    <dbReference type="NCBI Taxonomy" id="449393"/>
    <lineage>
        <taxon>unclassified sequences</taxon>
        <taxon>metagenomes</taxon>
        <taxon>ecological metagenomes</taxon>
    </lineage>
</organism>
<dbReference type="EMBL" id="CAFABA010000048">
    <property type="protein sequence ID" value="CAB4829806.1"/>
    <property type="molecule type" value="Genomic_DNA"/>
</dbReference>
<keyword evidence="1" id="KW-0489">Methyltransferase</keyword>
<dbReference type="EMBL" id="CAFBOS010000058">
    <property type="protein sequence ID" value="CAB4993339.1"/>
    <property type="molecule type" value="Genomic_DNA"/>
</dbReference>
<proteinExistence type="predicted"/>
<dbReference type="GO" id="GO:0008757">
    <property type="term" value="F:S-adenosylmethionine-dependent methyltransferase activity"/>
    <property type="evidence" value="ECO:0007669"/>
    <property type="project" value="TreeGrafter"/>
</dbReference>
<dbReference type="InterPro" id="IPR002935">
    <property type="entry name" value="SAM_O-MeTrfase"/>
</dbReference>
<dbReference type="GO" id="GO:0008171">
    <property type="term" value="F:O-methyltransferase activity"/>
    <property type="evidence" value="ECO:0007669"/>
    <property type="project" value="InterPro"/>
</dbReference>
<evidence type="ECO:0000256" key="3">
    <source>
        <dbReference type="ARBA" id="ARBA00022691"/>
    </source>
</evidence>
<gene>
    <name evidence="4" type="ORF">UFOPK2754_00277</name>
    <name evidence="5" type="ORF">UFOPK3139_01339</name>
    <name evidence="6" type="ORF">UFOPK3543_00397</name>
    <name evidence="7" type="ORF">UFOPK3967_01157</name>
</gene>
<evidence type="ECO:0000313" key="6">
    <source>
        <dbReference type="EMBL" id="CAB4892793.1"/>
    </source>
</evidence>
<evidence type="ECO:0000313" key="7">
    <source>
        <dbReference type="EMBL" id="CAB4993339.1"/>
    </source>
</evidence>
<evidence type="ECO:0000256" key="1">
    <source>
        <dbReference type="ARBA" id="ARBA00022603"/>
    </source>
</evidence>
<evidence type="ECO:0000313" key="4">
    <source>
        <dbReference type="EMBL" id="CAB4727855.1"/>
    </source>
</evidence>
<dbReference type="PROSITE" id="PS51682">
    <property type="entry name" value="SAM_OMT_I"/>
    <property type="match status" value="1"/>
</dbReference>
<dbReference type="InterPro" id="IPR029063">
    <property type="entry name" value="SAM-dependent_MTases_sf"/>
</dbReference>
<dbReference type="AlphaFoldDB" id="A0A6J7FMF2"/>
<dbReference type="InterPro" id="IPR050362">
    <property type="entry name" value="Cation-dep_OMT"/>
</dbReference>
<dbReference type="Pfam" id="PF01596">
    <property type="entry name" value="Methyltransf_3"/>
    <property type="match status" value="1"/>
</dbReference>
<evidence type="ECO:0000313" key="5">
    <source>
        <dbReference type="EMBL" id="CAB4829806.1"/>
    </source>
</evidence>
<dbReference type="SUPFAM" id="SSF53335">
    <property type="entry name" value="S-adenosyl-L-methionine-dependent methyltransferases"/>
    <property type="match status" value="1"/>
</dbReference>
<accession>A0A6J7FMF2</accession>
<dbReference type="Gene3D" id="3.40.50.150">
    <property type="entry name" value="Vaccinia Virus protein VP39"/>
    <property type="match status" value="1"/>
</dbReference>
<dbReference type="EMBL" id="CAEZYR010000006">
    <property type="protein sequence ID" value="CAB4727855.1"/>
    <property type="molecule type" value="Genomic_DNA"/>
</dbReference>
<name>A0A6J7FMF2_9ZZZZ</name>
<reference evidence="6" key="1">
    <citation type="submission" date="2020-05" db="EMBL/GenBank/DDBJ databases">
        <authorList>
            <person name="Chiriac C."/>
            <person name="Salcher M."/>
            <person name="Ghai R."/>
            <person name="Kavagutti S V."/>
        </authorList>
    </citation>
    <scope>NUCLEOTIDE SEQUENCE</scope>
</reference>
<dbReference type="GO" id="GO:0032259">
    <property type="term" value="P:methylation"/>
    <property type="evidence" value="ECO:0007669"/>
    <property type="project" value="UniProtKB-KW"/>
</dbReference>
<dbReference type="PANTHER" id="PTHR10509:SF14">
    <property type="entry name" value="CAFFEOYL-COA O-METHYLTRANSFERASE 3-RELATED"/>
    <property type="match status" value="1"/>
</dbReference>
<dbReference type="EMBL" id="CAFBMH010000008">
    <property type="protein sequence ID" value="CAB4892793.1"/>
    <property type="molecule type" value="Genomic_DNA"/>
</dbReference>
<keyword evidence="3" id="KW-0949">S-adenosyl-L-methionine</keyword>
<evidence type="ECO:0000256" key="2">
    <source>
        <dbReference type="ARBA" id="ARBA00022679"/>
    </source>
</evidence>
<sequence length="220" mass="23531">MSDPKGIGLTSGLHEYLLANGSAPDPVQQSLIAATVALGGVAGMQIAPEQGAFMTFLTRALGVRYAVEVGTFTGYSALAIARGLTPGGRLLCCDVSEQWTSVGRAHWEQAGVADLIDLRIAPAVETLRALPHTPHIDLAFIDADKVNYAAYYHEIVERLSPNGVILVDNVLWSGKVIDASVNDPETVAVRSFNEMVVADERVESVMLPISDGLTLIRRAY</sequence>
<protein>
    <submittedName>
        <fullName evidence="6">Unannotated protein</fullName>
    </submittedName>
</protein>
<dbReference type="PANTHER" id="PTHR10509">
    <property type="entry name" value="O-METHYLTRANSFERASE-RELATED"/>
    <property type="match status" value="1"/>
</dbReference>